<evidence type="ECO:0000313" key="5">
    <source>
        <dbReference type="Proteomes" id="UP001519332"/>
    </source>
</evidence>
<evidence type="ECO:0000256" key="2">
    <source>
        <dbReference type="ARBA" id="ARBA00022691"/>
    </source>
</evidence>
<dbReference type="InterPro" id="IPR053201">
    <property type="entry name" value="Flavunoidine_N-MTase"/>
</dbReference>
<dbReference type="RefSeq" id="WP_209645389.1">
    <property type="nucleotide sequence ID" value="NZ_JAGINW010000001.1"/>
</dbReference>
<dbReference type="Pfam" id="PF00856">
    <property type="entry name" value="SET"/>
    <property type="match status" value="1"/>
</dbReference>
<dbReference type="InterPro" id="IPR003616">
    <property type="entry name" value="Post-SET_dom"/>
</dbReference>
<dbReference type="PANTHER" id="PTHR12350:SF19">
    <property type="entry name" value="SET DOMAIN-CONTAINING PROTEIN"/>
    <property type="match status" value="1"/>
</dbReference>
<name>A0ABS4TVE8_9PSEU</name>
<gene>
    <name evidence="4" type="ORF">JOF56_008772</name>
</gene>
<dbReference type="PANTHER" id="PTHR12350">
    <property type="entry name" value="HISTONE-LYSINE N-METHYLTRANSFERASE-RELATED"/>
    <property type="match status" value="1"/>
</dbReference>
<evidence type="ECO:0000259" key="3">
    <source>
        <dbReference type="PROSITE" id="PS50868"/>
    </source>
</evidence>
<comment type="caution">
    <text evidence="4">The sequence shown here is derived from an EMBL/GenBank/DDBJ whole genome shotgun (WGS) entry which is preliminary data.</text>
</comment>
<dbReference type="Proteomes" id="UP001519332">
    <property type="component" value="Unassembled WGS sequence"/>
</dbReference>
<protein>
    <recommendedName>
        <fullName evidence="3">Post-SET domain-containing protein</fullName>
    </recommendedName>
</protein>
<dbReference type="PROSITE" id="PS50868">
    <property type="entry name" value="POST_SET"/>
    <property type="match status" value="1"/>
</dbReference>
<dbReference type="InterPro" id="IPR046341">
    <property type="entry name" value="SET_dom_sf"/>
</dbReference>
<organism evidence="4 5">
    <name type="scientific">Kibdelosporangium banguiense</name>
    <dbReference type="NCBI Taxonomy" id="1365924"/>
    <lineage>
        <taxon>Bacteria</taxon>
        <taxon>Bacillati</taxon>
        <taxon>Actinomycetota</taxon>
        <taxon>Actinomycetes</taxon>
        <taxon>Pseudonocardiales</taxon>
        <taxon>Pseudonocardiaceae</taxon>
        <taxon>Kibdelosporangium</taxon>
    </lineage>
</organism>
<accession>A0ABS4TVE8</accession>
<keyword evidence="2" id="KW-0949">S-adenosyl-L-methionine</keyword>
<reference evidence="4 5" key="1">
    <citation type="submission" date="2021-03" db="EMBL/GenBank/DDBJ databases">
        <title>Sequencing the genomes of 1000 actinobacteria strains.</title>
        <authorList>
            <person name="Klenk H.-P."/>
        </authorList>
    </citation>
    <scope>NUCLEOTIDE SEQUENCE [LARGE SCALE GENOMIC DNA]</scope>
    <source>
        <strain evidence="4 5">DSM 46670</strain>
    </source>
</reference>
<evidence type="ECO:0000313" key="4">
    <source>
        <dbReference type="EMBL" id="MBP2328387.1"/>
    </source>
</evidence>
<dbReference type="InterPro" id="IPR001214">
    <property type="entry name" value="SET_dom"/>
</dbReference>
<feature type="domain" description="Post-SET" evidence="3">
    <location>
        <begin position="111"/>
        <end position="127"/>
    </location>
</feature>
<dbReference type="EMBL" id="JAGINW010000001">
    <property type="protein sequence ID" value="MBP2328387.1"/>
    <property type="molecule type" value="Genomic_DNA"/>
</dbReference>
<dbReference type="SUPFAM" id="SSF82199">
    <property type="entry name" value="SET domain"/>
    <property type="match status" value="1"/>
</dbReference>
<proteinExistence type="predicted"/>
<keyword evidence="5" id="KW-1185">Reference proteome</keyword>
<evidence type="ECO:0000256" key="1">
    <source>
        <dbReference type="ARBA" id="ARBA00022679"/>
    </source>
</evidence>
<sequence>MSAVAVVRADREYRLVANRPIVAGERLFAIVGEASMRPTRYTVQVGPATHVDVPEEYDFEAVLDRFYWRFMNHSCDPTVAIRGRAVFGLKPIDFGQEITFDYNTTEYDMAEPFTCRCGAEACAGLVRGYRYLSDEDQARLRPRLATHLLSLSS</sequence>
<keyword evidence="1" id="KW-0808">Transferase</keyword>
<dbReference type="Gene3D" id="2.170.270.10">
    <property type="entry name" value="SET domain"/>
    <property type="match status" value="1"/>
</dbReference>